<dbReference type="RefSeq" id="WP_011399420.1">
    <property type="nucleotide sequence ID" value="NC_007645.1"/>
</dbReference>
<keyword evidence="2" id="KW-1185">Reference proteome</keyword>
<protein>
    <submittedName>
        <fullName evidence="1">Uncharacterized protein</fullName>
    </submittedName>
</protein>
<dbReference type="AlphaFoldDB" id="Q2SAG3"/>
<dbReference type="eggNOG" id="ENOG5032ZI2">
    <property type="taxonomic scope" value="Bacteria"/>
</dbReference>
<accession>Q2SAG3</accession>
<evidence type="ECO:0000313" key="2">
    <source>
        <dbReference type="Proteomes" id="UP000000238"/>
    </source>
</evidence>
<proteinExistence type="predicted"/>
<dbReference type="OrthoDB" id="6397819at2"/>
<evidence type="ECO:0000313" key="1">
    <source>
        <dbReference type="EMBL" id="ABC32361.1"/>
    </source>
</evidence>
<gene>
    <name evidence="1" type="ordered locus">HCH_05706</name>
</gene>
<dbReference type="HOGENOM" id="CLU_939766_0_0_6"/>
<dbReference type="EMBL" id="CP000155">
    <property type="protein sequence ID" value="ABC32361.1"/>
    <property type="molecule type" value="Genomic_DNA"/>
</dbReference>
<dbReference type="Proteomes" id="UP000000238">
    <property type="component" value="Chromosome"/>
</dbReference>
<sequence>MELGEPITEPEIASENHDESCYFCRQQPELTEEVNELTDDIDEDQEAMDGSLGDYKFKNDAGKLGRALGGKPNARKVTIGGKTFDAAVAAHHLIPGNASLKESEIMAYLHIDGKAAGNIGYNVNSMPNGVWSPGNYGVRPWGGEGKAFKAKHGIEPKDFAFAAMDEWRCQFHDAHEKYSIFVRGVLDKIADKLRDQETIWCPEQKHKEQEQTQIFALVSRLNTVSTRMKRMLRFPTRNWKENVYTSRFVRMYMIEKDHRD</sequence>
<reference evidence="1 2" key="1">
    <citation type="journal article" date="2005" name="Nucleic Acids Res.">
        <title>Genomic blueprint of Hahella chejuensis, a marine microbe producing an algicidal agent.</title>
        <authorList>
            <person name="Jeong H."/>
            <person name="Yim J.H."/>
            <person name="Lee C."/>
            <person name="Choi S.-H."/>
            <person name="Park Y.K."/>
            <person name="Yoon S.H."/>
            <person name="Hur C.-G."/>
            <person name="Kang H.-Y."/>
            <person name="Kim D."/>
            <person name="Lee H.H."/>
            <person name="Park K.H."/>
            <person name="Park S.-H."/>
            <person name="Park H.-S."/>
            <person name="Lee H.K."/>
            <person name="Oh T.K."/>
            <person name="Kim J.F."/>
        </authorList>
    </citation>
    <scope>NUCLEOTIDE SEQUENCE [LARGE SCALE GENOMIC DNA]</scope>
    <source>
        <strain evidence="1 2">KCTC 2396</strain>
    </source>
</reference>
<name>Q2SAG3_HAHCH</name>
<dbReference type="STRING" id="349521.HCH_05706"/>
<organism evidence="1 2">
    <name type="scientific">Hahella chejuensis (strain KCTC 2396)</name>
    <dbReference type="NCBI Taxonomy" id="349521"/>
    <lineage>
        <taxon>Bacteria</taxon>
        <taxon>Pseudomonadati</taxon>
        <taxon>Pseudomonadota</taxon>
        <taxon>Gammaproteobacteria</taxon>
        <taxon>Oceanospirillales</taxon>
        <taxon>Hahellaceae</taxon>
        <taxon>Hahella</taxon>
    </lineage>
</organism>
<dbReference type="KEGG" id="hch:HCH_05706"/>